<dbReference type="GO" id="GO:0016251">
    <property type="term" value="F:RNA polymerase II general transcription initiation factor activity"/>
    <property type="evidence" value="ECO:0007669"/>
    <property type="project" value="TreeGrafter"/>
</dbReference>
<evidence type="ECO:0000256" key="3">
    <source>
        <dbReference type="ARBA" id="ARBA00022737"/>
    </source>
</evidence>
<dbReference type="Pfam" id="PF04494">
    <property type="entry name" value="TFIID_NTD2"/>
    <property type="match status" value="1"/>
</dbReference>
<dbReference type="PROSITE" id="PS50082">
    <property type="entry name" value="WD_REPEATS_2"/>
    <property type="match status" value="4"/>
</dbReference>
<dbReference type="InterPro" id="IPR007582">
    <property type="entry name" value="TFIID_NTD2"/>
</dbReference>
<dbReference type="InterPro" id="IPR015943">
    <property type="entry name" value="WD40/YVTN_repeat-like_dom_sf"/>
</dbReference>
<protein>
    <recommendedName>
        <fullName evidence="8">TFIID subunit TAF5 NTD2 domain-containing protein</fullName>
    </recommendedName>
</protein>
<name>A0A1R2CSH5_9CILI</name>
<organism evidence="9 10">
    <name type="scientific">Stentor coeruleus</name>
    <dbReference type="NCBI Taxonomy" id="5963"/>
    <lineage>
        <taxon>Eukaryota</taxon>
        <taxon>Sar</taxon>
        <taxon>Alveolata</taxon>
        <taxon>Ciliophora</taxon>
        <taxon>Postciliodesmatophora</taxon>
        <taxon>Heterotrichea</taxon>
        <taxon>Heterotrichida</taxon>
        <taxon>Stentoridae</taxon>
        <taxon>Stentor</taxon>
    </lineage>
</organism>
<dbReference type="PANTHER" id="PTHR19879:SF1">
    <property type="entry name" value="CANNONBALL-RELATED"/>
    <property type="match status" value="1"/>
</dbReference>
<evidence type="ECO:0000259" key="8">
    <source>
        <dbReference type="Pfam" id="PF04494"/>
    </source>
</evidence>
<dbReference type="InterPro" id="IPR037264">
    <property type="entry name" value="TFIID_NTD2_sf"/>
</dbReference>
<keyword evidence="2 7" id="KW-0853">WD repeat</keyword>
<feature type="repeat" description="WD" evidence="7">
    <location>
        <begin position="291"/>
        <end position="332"/>
    </location>
</feature>
<dbReference type="OrthoDB" id="313415at2759"/>
<dbReference type="PROSITE" id="PS50294">
    <property type="entry name" value="WD_REPEATS_REGION"/>
    <property type="match status" value="3"/>
</dbReference>
<comment type="subcellular location">
    <subcellularLocation>
        <location evidence="1">Nucleus</location>
    </subcellularLocation>
</comment>
<dbReference type="PANTHER" id="PTHR19879">
    <property type="entry name" value="TRANSCRIPTION INITIATION FACTOR TFIID"/>
    <property type="match status" value="1"/>
</dbReference>
<reference evidence="9 10" key="1">
    <citation type="submission" date="2016-11" db="EMBL/GenBank/DDBJ databases">
        <title>The macronuclear genome of Stentor coeruleus: a giant cell with tiny introns.</title>
        <authorList>
            <person name="Slabodnick M."/>
            <person name="Ruby J.G."/>
            <person name="Reiff S.B."/>
            <person name="Swart E.C."/>
            <person name="Gosai S."/>
            <person name="Prabakaran S."/>
            <person name="Witkowska E."/>
            <person name="Larue G.E."/>
            <person name="Fisher S."/>
            <person name="Freeman R.M."/>
            <person name="Gunawardena J."/>
            <person name="Chu W."/>
            <person name="Stover N.A."/>
            <person name="Gregory B.D."/>
            <person name="Nowacki M."/>
            <person name="Derisi J."/>
            <person name="Roy S.W."/>
            <person name="Marshall W.F."/>
            <person name="Sood P."/>
        </authorList>
    </citation>
    <scope>NUCLEOTIDE SEQUENCE [LARGE SCALE GENOMIC DNA]</scope>
    <source>
        <strain evidence="9">WM001</strain>
    </source>
</reference>
<dbReference type="SUPFAM" id="SSF160897">
    <property type="entry name" value="Taf5 N-terminal domain-like"/>
    <property type="match status" value="1"/>
</dbReference>
<dbReference type="CDD" id="cd00200">
    <property type="entry name" value="WD40"/>
    <property type="match status" value="1"/>
</dbReference>
<feature type="repeat" description="WD" evidence="7">
    <location>
        <begin position="417"/>
        <end position="451"/>
    </location>
</feature>
<evidence type="ECO:0000313" key="9">
    <source>
        <dbReference type="EMBL" id="OMJ91935.1"/>
    </source>
</evidence>
<dbReference type="Gene3D" id="2.130.10.10">
    <property type="entry name" value="YVTN repeat-like/Quinoprotein amine dehydrogenase"/>
    <property type="match status" value="2"/>
</dbReference>
<keyword evidence="10" id="KW-1185">Reference proteome</keyword>
<accession>A0A1R2CSH5</accession>
<dbReference type="Gene3D" id="1.25.40.500">
    <property type="entry name" value="TFIID subunit TAF5, NTD2 domain"/>
    <property type="match status" value="1"/>
</dbReference>
<dbReference type="GO" id="GO:0005669">
    <property type="term" value="C:transcription factor TFIID complex"/>
    <property type="evidence" value="ECO:0007669"/>
    <property type="project" value="TreeGrafter"/>
</dbReference>
<keyword evidence="6" id="KW-0539">Nucleus</keyword>
<evidence type="ECO:0000256" key="6">
    <source>
        <dbReference type="ARBA" id="ARBA00023242"/>
    </source>
</evidence>
<dbReference type="Proteomes" id="UP000187209">
    <property type="component" value="Unassembled WGS sequence"/>
</dbReference>
<evidence type="ECO:0000256" key="1">
    <source>
        <dbReference type="ARBA" id="ARBA00004123"/>
    </source>
</evidence>
<dbReference type="InterPro" id="IPR001680">
    <property type="entry name" value="WD40_rpt"/>
</dbReference>
<gene>
    <name evidence="9" type="ORF">SteCoe_5359</name>
</gene>
<dbReference type="EMBL" id="MPUH01000071">
    <property type="protein sequence ID" value="OMJ91935.1"/>
    <property type="molecule type" value="Genomic_DNA"/>
</dbReference>
<dbReference type="PRINTS" id="PR00320">
    <property type="entry name" value="GPROTEINBRPT"/>
</dbReference>
<dbReference type="InterPro" id="IPR036322">
    <property type="entry name" value="WD40_repeat_dom_sf"/>
</dbReference>
<dbReference type="SMART" id="SM00320">
    <property type="entry name" value="WD40"/>
    <property type="match status" value="6"/>
</dbReference>
<evidence type="ECO:0000313" key="10">
    <source>
        <dbReference type="Proteomes" id="UP000187209"/>
    </source>
</evidence>
<dbReference type="SUPFAM" id="SSF50978">
    <property type="entry name" value="WD40 repeat-like"/>
    <property type="match status" value="1"/>
</dbReference>
<dbReference type="GO" id="GO:0006367">
    <property type="term" value="P:transcription initiation at RNA polymerase II promoter"/>
    <property type="evidence" value="ECO:0007669"/>
    <property type="project" value="TreeGrafter"/>
</dbReference>
<evidence type="ECO:0000256" key="2">
    <source>
        <dbReference type="ARBA" id="ARBA00022574"/>
    </source>
</evidence>
<dbReference type="CDD" id="cd08044">
    <property type="entry name" value="TAF5_NTD2"/>
    <property type="match status" value="1"/>
</dbReference>
<keyword evidence="5" id="KW-0804">Transcription</keyword>
<evidence type="ECO:0000256" key="5">
    <source>
        <dbReference type="ARBA" id="ARBA00023163"/>
    </source>
</evidence>
<comment type="caution">
    <text evidence="9">The sequence shown here is derived from an EMBL/GenBank/DDBJ whole genome shotgun (WGS) entry which is preliminary data.</text>
</comment>
<feature type="repeat" description="WD" evidence="7">
    <location>
        <begin position="333"/>
        <end position="374"/>
    </location>
</feature>
<dbReference type="InterPro" id="IPR020472">
    <property type="entry name" value="WD40_PAC1"/>
</dbReference>
<evidence type="ECO:0000256" key="7">
    <source>
        <dbReference type="PROSITE-ProRule" id="PRU00221"/>
    </source>
</evidence>
<dbReference type="AlphaFoldDB" id="A0A1R2CSH5"/>
<feature type="domain" description="TFIID subunit TAF5 NTD2" evidence="8">
    <location>
        <begin position="56"/>
        <end position="175"/>
    </location>
</feature>
<sequence length="529" mass="59871">MDAERLIFSFFKAKGYKSSENALKAELKTVFKADPGLSICFPAMNELLKSIHDLNQDDSYFHAFGLLKSWVDSSPDFYQHDLKKVMGPLFVHTYLKMVRRDMQDSATQFFEEYSNSHWDQRDLEKLVKIRSPEDPLGDFSNKCKVSIQKYSFNQLIHFLESQNLVIILSILNQNIEIDLSPSQSQAVLLGEELSIQNSKTQVTLYEERGKKEPKVPLPYIADILEQRSSETNLRIINKPETLPSVICHTIRNANEALCIDMSEDSLMMAAGFDDSVIRVFYVSKSKIPEELIGHSGAVYSVSIAPRSDFLVSGSEDATIRLWSLDSHSCLVAYRFHNLPVWNVKFSPFGYYFSSGSHDKTAAIWAMDSIKPLRMLAGHTSDVLYTVFNYKATYIATCSADKTVRLWDVATGECCRIFNSHCHPVNTCVFTRDNKFLCTGDEYGDVIMWDINKKCSLWTVQLVSGISSISICYDDALLLVGCDNKEVYTLNQPGKVLAAFKSKVEILYTGFSYRNLGVVCGITRINGYNT</sequence>
<dbReference type="InterPro" id="IPR019775">
    <property type="entry name" value="WD40_repeat_CS"/>
</dbReference>
<evidence type="ECO:0000256" key="4">
    <source>
        <dbReference type="ARBA" id="ARBA00023015"/>
    </source>
</evidence>
<proteinExistence type="predicted"/>
<dbReference type="PROSITE" id="PS00678">
    <property type="entry name" value="WD_REPEATS_1"/>
    <property type="match status" value="1"/>
</dbReference>
<keyword evidence="3" id="KW-0677">Repeat</keyword>
<keyword evidence="4" id="KW-0805">Transcription regulation</keyword>
<dbReference type="Pfam" id="PF00400">
    <property type="entry name" value="WD40"/>
    <property type="match status" value="4"/>
</dbReference>
<feature type="repeat" description="WD" evidence="7">
    <location>
        <begin position="375"/>
        <end position="416"/>
    </location>
</feature>